<dbReference type="STRING" id="1766.XA26_05470"/>
<evidence type="ECO:0000313" key="6">
    <source>
        <dbReference type="EMBL" id="ALI24408.1"/>
    </source>
</evidence>
<reference evidence="6 8" key="1">
    <citation type="journal article" date="2015" name="MBio">
        <title>Enzymatic Degradation of Phenazines Can Generate Energy and Protect Sensitive Organisms from Toxicity.</title>
        <authorList>
            <person name="Costa K.C."/>
            <person name="Bergkessel M."/>
            <person name="Saunders S."/>
            <person name="Korlach J."/>
            <person name="Newman D.K."/>
        </authorList>
    </citation>
    <scope>NUCLEOTIDE SEQUENCE [LARGE SCALE GENOMIC DNA]</scope>
    <source>
        <strain evidence="6 8">CT6</strain>
    </source>
</reference>
<keyword evidence="3" id="KW-0804">Transcription</keyword>
<dbReference type="PANTHER" id="PTHR46796">
    <property type="entry name" value="HTH-TYPE TRANSCRIPTIONAL ACTIVATOR RHAS-RELATED"/>
    <property type="match status" value="1"/>
</dbReference>
<evidence type="ECO:0000256" key="1">
    <source>
        <dbReference type="ARBA" id="ARBA00023015"/>
    </source>
</evidence>
<keyword evidence="8" id="KW-1185">Reference proteome</keyword>
<dbReference type="AlphaFoldDB" id="A0A0N9Y113"/>
<gene>
    <name evidence="7" type="ORF">R4485_25080</name>
    <name evidence="6" type="ORF">XA26_05470</name>
</gene>
<dbReference type="EMBL" id="CP011269">
    <property type="protein sequence ID" value="ALI24408.1"/>
    <property type="molecule type" value="Genomic_DNA"/>
</dbReference>
<dbReference type="Pfam" id="PF20240">
    <property type="entry name" value="DUF6597"/>
    <property type="match status" value="1"/>
</dbReference>
<dbReference type="InterPro" id="IPR046532">
    <property type="entry name" value="DUF6597"/>
</dbReference>
<evidence type="ECO:0000313" key="8">
    <source>
        <dbReference type="Proteomes" id="UP000057134"/>
    </source>
</evidence>
<dbReference type="SUPFAM" id="SSF46689">
    <property type="entry name" value="Homeodomain-like"/>
    <property type="match status" value="1"/>
</dbReference>
<dbReference type="GO" id="GO:0043565">
    <property type="term" value="F:sequence-specific DNA binding"/>
    <property type="evidence" value="ECO:0007669"/>
    <property type="project" value="InterPro"/>
</dbReference>
<reference evidence="7" key="2">
    <citation type="submission" date="2023-10" db="EMBL/GenBank/DDBJ databases">
        <title>Mycolicibacterium fortuitum clinical isolates causing pulmonary infections in humans.</title>
        <authorList>
            <person name="Mejia-Ponce P.M."/>
            <person name="Zenteno-Cuevas R."/>
            <person name="Licona-Cassani C."/>
        </authorList>
    </citation>
    <scope>NUCLEOTIDE SEQUENCE</scope>
    <source>
        <strain evidence="7">M8</strain>
    </source>
</reference>
<dbReference type="PANTHER" id="PTHR46796:SF15">
    <property type="entry name" value="BLL1074 PROTEIN"/>
    <property type="match status" value="1"/>
</dbReference>
<name>A0A0N9Y113_MYCFO</name>
<dbReference type="Pfam" id="PF12833">
    <property type="entry name" value="HTH_18"/>
    <property type="match status" value="1"/>
</dbReference>
<keyword evidence="1" id="KW-0805">Transcription regulation</keyword>
<evidence type="ECO:0000256" key="2">
    <source>
        <dbReference type="ARBA" id="ARBA00023125"/>
    </source>
</evidence>
<dbReference type="SMART" id="SM00342">
    <property type="entry name" value="HTH_ARAC"/>
    <property type="match status" value="1"/>
</dbReference>
<evidence type="ECO:0000256" key="3">
    <source>
        <dbReference type="ARBA" id="ARBA00023163"/>
    </source>
</evidence>
<dbReference type="InterPro" id="IPR018060">
    <property type="entry name" value="HTH_AraC"/>
</dbReference>
<organism evidence="6 8">
    <name type="scientific">Mycolicibacterium fortuitum</name>
    <name type="common">Mycobacterium fortuitum</name>
    <dbReference type="NCBI Taxonomy" id="1766"/>
    <lineage>
        <taxon>Bacteria</taxon>
        <taxon>Bacillati</taxon>
        <taxon>Actinomycetota</taxon>
        <taxon>Actinomycetes</taxon>
        <taxon>Mycobacteriales</taxon>
        <taxon>Mycobacteriaceae</taxon>
        <taxon>Mycolicibacterium</taxon>
    </lineage>
</organism>
<dbReference type="Proteomes" id="UP000057134">
    <property type="component" value="Chromosome"/>
</dbReference>
<proteinExistence type="predicted"/>
<feature type="domain" description="HTH araC/xylS-type" evidence="5">
    <location>
        <begin position="157"/>
        <end position="257"/>
    </location>
</feature>
<dbReference type="Proteomes" id="UP001186041">
    <property type="component" value="Unassembled WGS sequence"/>
</dbReference>
<protein>
    <submittedName>
        <fullName evidence="7">Helix-turn-helix transcriptional regulator</fullName>
    </submittedName>
    <submittedName>
        <fullName evidence="6">Transcriptional regulator, AraC family</fullName>
    </submittedName>
</protein>
<dbReference type="KEGG" id="mft:XA26_05470"/>
<dbReference type="Gene3D" id="1.10.10.60">
    <property type="entry name" value="Homeodomain-like"/>
    <property type="match status" value="1"/>
</dbReference>
<evidence type="ECO:0000313" key="7">
    <source>
        <dbReference type="EMBL" id="MDV7293428.1"/>
    </source>
</evidence>
<evidence type="ECO:0000259" key="5">
    <source>
        <dbReference type="PROSITE" id="PS01124"/>
    </source>
</evidence>
<keyword evidence="2" id="KW-0238">DNA-binding</keyword>
<accession>A0A0N9Y113</accession>
<dbReference type="PROSITE" id="PS01124">
    <property type="entry name" value="HTH_ARAC_FAMILY_2"/>
    <property type="match status" value="1"/>
</dbReference>
<dbReference type="PATRIC" id="fig|1766.6.peg.540"/>
<feature type="region of interest" description="Disordered" evidence="4">
    <location>
        <begin position="263"/>
        <end position="285"/>
    </location>
</feature>
<evidence type="ECO:0000256" key="4">
    <source>
        <dbReference type="SAM" id="MobiDB-lite"/>
    </source>
</evidence>
<dbReference type="RefSeq" id="WP_054600931.1">
    <property type="nucleotide sequence ID" value="NZ_CP011269.1"/>
</dbReference>
<dbReference type="EMBL" id="JAWLVV010000027">
    <property type="protein sequence ID" value="MDV7293428.1"/>
    <property type="molecule type" value="Genomic_DNA"/>
</dbReference>
<dbReference type="GO" id="GO:0003700">
    <property type="term" value="F:DNA-binding transcription factor activity"/>
    <property type="evidence" value="ECO:0007669"/>
    <property type="project" value="InterPro"/>
</dbReference>
<dbReference type="InterPro" id="IPR050204">
    <property type="entry name" value="AraC_XylS_family_regulators"/>
</dbReference>
<sequence>MAGPVLLRPSPPLAAHVQFFGYWDNTQTAMHRSRALPRGAATVVIDLSSRDRVDFYAADATTRLDVGAAFIAGAGVTSYVTHVDPSQAVLTIHFRPGGAAAFVPAPQGDLEDRCVNLDMIWGRDAPILRARLVDAGSVRERVAVVEEFLLARMRSRDPAVEAVLDAAEHRPSLRVADACALSGMSARRLIASFRAEVGLTPKAYLRVRRFQAAMRRLDTGGAGGARIAAELGYFDQAHFVREFRSFTAMTPTQYVERRTWLPSHVGMTPRPSDKNIQSPDAAGRA</sequence>
<dbReference type="InterPro" id="IPR009057">
    <property type="entry name" value="Homeodomain-like_sf"/>
</dbReference>